<comment type="caution">
    <text evidence="1">The sequence shown here is derived from an EMBL/GenBank/DDBJ whole genome shotgun (WGS) entry which is preliminary data.</text>
</comment>
<accession>A0A0S7Y1S8</accession>
<dbReference type="AlphaFoldDB" id="A0A0S7Y1S8"/>
<protein>
    <submittedName>
        <fullName evidence="1">Uncharacterized protein</fullName>
    </submittedName>
</protein>
<proteinExistence type="predicted"/>
<name>A0A0S7Y1S8_UNCSA</name>
<evidence type="ECO:0000313" key="1">
    <source>
        <dbReference type="EMBL" id="KPJ68331.1"/>
    </source>
</evidence>
<sequence>MLILLKSEILESGQRYKKGGKLMALRIARSLAWQVRNTPLRILADRAKAIARGAPILRDMTEACQELLALMNRESGKIEASKIQNITVRWALRHQGIEQIKVENWDDTATEDMLIILNRAAAGMEEGRIYKYITDPLAYFSDVEVIKLIRKGSGIKVSRSLNQRSGILGILF</sequence>
<dbReference type="EMBL" id="LIZX01000055">
    <property type="protein sequence ID" value="KPJ68331.1"/>
    <property type="molecule type" value="Genomic_DNA"/>
</dbReference>
<evidence type="ECO:0000313" key="2">
    <source>
        <dbReference type="Proteomes" id="UP000051861"/>
    </source>
</evidence>
<organism evidence="1 2">
    <name type="scientific">candidate division WOR-1 bacterium DG_54_3</name>
    <dbReference type="NCBI Taxonomy" id="1703775"/>
    <lineage>
        <taxon>Bacteria</taxon>
        <taxon>Bacillati</taxon>
        <taxon>Saganbacteria</taxon>
    </lineage>
</organism>
<dbReference type="Proteomes" id="UP000051861">
    <property type="component" value="Unassembled WGS sequence"/>
</dbReference>
<gene>
    <name evidence="1" type="ORF">AMJ44_06675</name>
</gene>
<reference evidence="1 2" key="1">
    <citation type="journal article" date="2015" name="Microbiome">
        <title>Genomic resolution of linkages in carbon, nitrogen, and sulfur cycling among widespread estuary sediment bacteria.</title>
        <authorList>
            <person name="Baker B.J."/>
            <person name="Lazar C.S."/>
            <person name="Teske A.P."/>
            <person name="Dick G.J."/>
        </authorList>
    </citation>
    <scope>NUCLEOTIDE SEQUENCE [LARGE SCALE GENOMIC DNA]</scope>
    <source>
        <strain evidence="1">DG_54_3</strain>
    </source>
</reference>